<accession>A0AAN8XUK7</accession>
<comment type="caution">
    <text evidence="2">The sequence shown here is derived from an EMBL/GenBank/DDBJ whole genome shotgun (WGS) entry which is preliminary data.</text>
</comment>
<sequence>MSEINLIDRWKSISRDKSAGFERFYKEIRIGNQGRSDSDLRSLKTFTGFHSIVSVPAVRRKNPDLSLALTELKARKALRHLREKKDGDDDDDDDDEGGDGDGDARNDNTNANVFAGKRIFTSLTDLHTSRFHHMPTCDTHAFDNGTMSDSEGGNQKAFGI</sequence>
<feature type="region of interest" description="Disordered" evidence="1">
    <location>
        <begin position="80"/>
        <end position="110"/>
    </location>
</feature>
<gene>
    <name evidence="2" type="ORF">RUM43_001799</name>
</gene>
<evidence type="ECO:0000313" key="3">
    <source>
        <dbReference type="Proteomes" id="UP001372834"/>
    </source>
</evidence>
<organism evidence="2 3">
    <name type="scientific">Polyplax serrata</name>
    <name type="common">Common mouse louse</name>
    <dbReference type="NCBI Taxonomy" id="468196"/>
    <lineage>
        <taxon>Eukaryota</taxon>
        <taxon>Metazoa</taxon>
        <taxon>Ecdysozoa</taxon>
        <taxon>Arthropoda</taxon>
        <taxon>Hexapoda</taxon>
        <taxon>Insecta</taxon>
        <taxon>Pterygota</taxon>
        <taxon>Neoptera</taxon>
        <taxon>Paraneoptera</taxon>
        <taxon>Psocodea</taxon>
        <taxon>Troctomorpha</taxon>
        <taxon>Phthiraptera</taxon>
        <taxon>Anoplura</taxon>
        <taxon>Polyplacidae</taxon>
        <taxon>Polyplax</taxon>
    </lineage>
</organism>
<proteinExistence type="predicted"/>
<evidence type="ECO:0000313" key="2">
    <source>
        <dbReference type="EMBL" id="KAK6645522.1"/>
    </source>
</evidence>
<dbReference type="AlphaFoldDB" id="A0AAN8XUK7"/>
<feature type="compositionally biased region" description="Acidic residues" evidence="1">
    <location>
        <begin position="88"/>
        <end position="101"/>
    </location>
</feature>
<dbReference type="Proteomes" id="UP001372834">
    <property type="component" value="Unassembled WGS sequence"/>
</dbReference>
<name>A0AAN8XUK7_POLSC</name>
<evidence type="ECO:0000256" key="1">
    <source>
        <dbReference type="SAM" id="MobiDB-lite"/>
    </source>
</evidence>
<protein>
    <submittedName>
        <fullName evidence="2">Uncharacterized protein</fullName>
    </submittedName>
</protein>
<dbReference type="EMBL" id="JAWJWE010000001">
    <property type="protein sequence ID" value="KAK6645522.1"/>
    <property type="molecule type" value="Genomic_DNA"/>
</dbReference>
<reference evidence="2 3" key="1">
    <citation type="submission" date="2023-10" db="EMBL/GenBank/DDBJ databases">
        <title>Genomes of two closely related lineages of the louse Polyplax serrata with different host specificities.</title>
        <authorList>
            <person name="Martinu J."/>
            <person name="Tarabai H."/>
            <person name="Stefka J."/>
            <person name="Hypsa V."/>
        </authorList>
    </citation>
    <scope>NUCLEOTIDE SEQUENCE [LARGE SCALE GENOMIC DNA]</scope>
    <source>
        <strain evidence="2">HR10_N</strain>
    </source>
</reference>